<dbReference type="InterPro" id="IPR001128">
    <property type="entry name" value="Cyt_P450"/>
</dbReference>
<comment type="cofactor">
    <cofactor evidence="1 6">
        <name>heme</name>
        <dbReference type="ChEBI" id="CHEBI:30413"/>
    </cofactor>
</comment>
<dbReference type="InterPro" id="IPR036396">
    <property type="entry name" value="Cyt_P450_sf"/>
</dbReference>
<evidence type="ECO:0008006" key="10">
    <source>
        <dbReference type="Google" id="ProtNLM"/>
    </source>
</evidence>
<dbReference type="GO" id="GO:0004497">
    <property type="term" value="F:monooxygenase activity"/>
    <property type="evidence" value="ECO:0007669"/>
    <property type="project" value="UniProtKB-KW"/>
</dbReference>
<reference evidence="8" key="2">
    <citation type="journal article" date="2022" name="Elife">
        <title>Obligate sexual reproduction of a homothallic fungus closely related to the Cryptococcus pathogenic species complex.</title>
        <authorList>
            <person name="Passer A.R."/>
            <person name="Clancey S.A."/>
            <person name="Shea T."/>
            <person name="David-Palma M."/>
            <person name="Averette A.F."/>
            <person name="Boekhout T."/>
            <person name="Porcel B.M."/>
            <person name="Nowrousian M."/>
            <person name="Cuomo C.A."/>
            <person name="Sun S."/>
            <person name="Heitman J."/>
            <person name="Coelho M.A."/>
        </authorList>
    </citation>
    <scope>NUCLEOTIDE SEQUENCE</scope>
    <source>
        <strain evidence="8">CBS 7841</strain>
    </source>
</reference>
<dbReference type="GO" id="GO:0005506">
    <property type="term" value="F:iron ion binding"/>
    <property type="evidence" value="ECO:0007669"/>
    <property type="project" value="InterPro"/>
</dbReference>
<gene>
    <name evidence="8" type="ORF">L203_106349</name>
</gene>
<dbReference type="Gene3D" id="1.10.630.10">
    <property type="entry name" value="Cytochrome P450"/>
    <property type="match status" value="1"/>
</dbReference>
<dbReference type="EMBL" id="CP143791">
    <property type="protein sequence ID" value="WVN91101.1"/>
    <property type="molecule type" value="Genomic_DNA"/>
</dbReference>
<evidence type="ECO:0000256" key="3">
    <source>
        <dbReference type="ARBA" id="ARBA00022723"/>
    </source>
</evidence>
<dbReference type="PANTHER" id="PTHR24286">
    <property type="entry name" value="CYTOCHROME P450 26"/>
    <property type="match status" value="1"/>
</dbReference>
<name>A0AAJ8JYU2_9TREE</name>
<sequence length="551" mass="62435">MLLPCCADQSEMRGSEFGQKVLTRNFRHLCFLQNPVFTICDKSLIVAVYLTAKWSFDTKTTMATLITFVLSLLILEQAVYRTKKAHLPGAKWTIPVIGKFADSLNPTLANYKAQWNSGPLSVVSVFNIFIVIGSSNDMARKILNSPNHAEPCLVASAKKILRPDNWVFLHGKVHADYRKALNVLFTKQALSTYLPIQESIYRRSFSQWISDSSSATPYMMKMRDLNMETSLSVFLGPYITESQKKEVNEKYWLITLALELVNFPFAFPGTKVYNAIQARKSVMKILASASAQSKVRMEDFNNETECLLDQWTRAMISARKAQDEGETTRLLSREYSDEEIAMVLLSFLFASQDAMSSAIVYSFQLTADHPEVLAKIREEQYRIRGNDLERPLSLDMVDDMVYTRAVVKEVLRYRPAVIMVPYLTTKSFPISPDYIVPKGSMIIPAFWNSLHDETCYPEPDRFIPERWLPNADGSAPIADSKPQNYLVWGSGPHKCIGGQYASMHLAATLGTASVLMNWEHEKTPDSEEIKVIAAIFPKDELRLKFTPRPPP</sequence>
<dbReference type="InterPro" id="IPR017972">
    <property type="entry name" value="Cyt_P450_CS"/>
</dbReference>
<evidence type="ECO:0000256" key="5">
    <source>
        <dbReference type="ARBA" id="ARBA00023004"/>
    </source>
</evidence>
<dbReference type="Proteomes" id="UP000094043">
    <property type="component" value="Chromosome 8"/>
</dbReference>
<evidence type="ECO:0000313" key="9">
    <source>
        <dbReference type="Proteomes" id="UP000094043"/>
    </source>
</evidence>
<feature type="binding site" description="axial binding residue" evidence="6">
    <location>
        <position position="495"/>
    </location>
    <ligand>
        <name>heme</name>
        <dbReference type="ChEBI" id="CHEBI:30413"/>
    </ligand>
    <ligandPart>
        <name>Fe</name>
        <dbReference type="ChEBI" id="CHEBI:18248"/>
    </ligandPart>
</feature>
<dbReference type="PROSITE" id="PS00086">
    <property type="entry name" value="CYTOCHROME_P450"/>
    <property type="match status" value="1"/>
</dbReference>
<evidence type="ECO:0000256" key="1">
    <source>
        <dbReference type="ARBA" id="ARBA00001971"/>
    </source>
</evidence>
<evidence type="ECO:0000256" key="4">
    <source>
        <dbReference type="ARBA" id="ARBA00023002"/>
    </source>
</evidence>
<dbReference type="CDD" id="cd11082">
    <property type="entry name" value="CYP61_CYP710"/>
    <property type="match status" value="1"/>
</dbReference>
<keyword evidence="4 7" id="KW-0560">Oxidoreductase</keyword>
<dbReference type="RefSeq" id="XP_066071801.1">
    <property type="nucleotide sequence ID" value="XM_066215704.1"/>
</dbReference>
<keyword evidence="3 6" id="KW-0479">Metal-binding</keyword>
<dbReference type="Pfam" id="PF00067">
    <property type="entry name" value="p450"/>
    <property type="match status" value="1"/>
</dbReference>
<protein>
    <recommendedName>
        <fullName evidence="10">C-22 sterol desaturase</fullName>
    </recommendedName>
</protein>
<dbReference type="FunFam" id="1.10.630.10:FF:000021">
    <property type="entry name" value="Cytochrome P450 61"/>
    <property type="match status" value="1"/>
</dbReference>
<keyword evidence="9" id="KW-1185">Reference proteome</keyword>
<reference evidence="8" key="3">
    <citation type="submission" date="2024-01" db="EMBL/GenBank/DDBJ databases">
        <authorList>
            <person name="Coelho M.A."/>
            <person name="David-Palma M."/>
            <person name="Shea T."/>
            <person name="Sun S."/>
            <person name="Cuomo C.A."/>
            <person name="Heitman J."/>
        </authorList>
    </citation>
    <scope>NUCLEOTIDE SEQUENCE</scope>
    <source>
        <strain evidence="8">CBS 7841</strain>
    </source>
</reference>
<evidence type="ECO:0000256" key="2">
    <source>
        <dbReference type="ARBA" id="ARBA00010617"/>
    </source>
</evidence>
<dbReference type="PANTHER" id="PTHR24286:SF228">
    <property type="entry name" value="C-22 STEROL DESATURASE ERG5"/>
    <property type="match status" value="1"/>
</dbReference>
<dbReference type="KEGG" id="cdep:91090557"/>
<dbReference type="GO" id="GO:0016125">
    <property type="term" value="P:sterol metabolic process"/>
    <property type="evidence" value="ECO:0007669"/>
    <property type="project" value="TreeGrafter"/>
</dbReference>
<comment type="similarity">
    <text evidence="2 7">Belongs to the cytochrome P450 family.</text>
</comment>
<reference evidence="8" key="1">
    <citation type="submission" date="2016-06" db="EMBL/GenBank/DDBJ databases">
        <authorList>
            <person name="Cuomo C."/>
            <person name="Litvintseva A."/>
            <person name="Heitman J."/>
            <person name="Chen Y."/>
            <person name="Sun S."/>
            <person name="Springer D."/>
            <person name="Dromer F."/>
            <person name="Young S."/>
            <person name="Zeng Q."/>
            <person name="Chapman S."/>
            <person name="Gujja S."/>
            <person name="Saif S."/>
            <person name="Birren B."/>
        </authorList>
    </citation>
    <scope>NUCLEOTIDE SEQUENCE</scope>
    <source>
        <strain evidence="8">CBS 7841</strain>
    </source>
</reference>
<dbReference type="AlphaFoldDB" id="A0AAJ8JYU2"/>
<evidence type="ECO:0000256" key="6">
    <source>
        <dbReference type="PIRSR" id="PIRSR602401-1"/>
    </source>
</evidence>
<evidence type="ECO:0000313" key="8">
    <source>
        <dbReference type="EMBL" id="WVN91101.1"/>
    </source>
</evidence>
<keyword evidence="7" id="KW-0503">Monooxygenase</keyword>
<keyword evidence="5 6" id="KW-0408">Iron</keyword>
<dbReference type="GO" id="GO:0020037">
    <property type="term" value="F:heme binding"/>
    <property type="evidence" value="ECO:0007669"/>
    <property type="project" value="InterPro"/>
</dbReference>
<organism evidence="8 9">
    <name type="scientific">Cryptococcus depauperatus CBS 7841</name>
    <dbReference type="NCBI Taxonomy" id="1295531"/>
    <lineage>
        <taxon>Eukaryota</taxon>
        <taxon>Fungi</taxon>
        <taxon>Dikarya</taxon>
        <taxon>Basidiomycota</taxon>
        <taxon>Agaricomycotina</taxon>
        <taxon>Tremellomycetes</taxon>
        <taxon>Tremellales</taxon>
        <taxon>Cryptococcaceae</taxon>
        <taxon>Cryptococcus</taxon>
    </lineage>
</organism>
<dbReference type="InterPro" id="IPR002401">
    <property type="entry name" value="Cyt_P450_E_grp-I"/>
</dbReference>
<accession>A0AAJ8JYU2</accession>
<keyword evidence="6 7" id="KW-0349">Heme</keyword>
<dbReference type="GO" id="GO:0016705">
    <property type="term" value="F:oxidoreductase activity, acting on paired donors, with incorporation or reduction of molecular oxygen"/>
    <property type="evidence" value="ECO:0007669"/>
    <property type="project" value="InterPro"/>
</dbReference>
<evidence type="ECO:0000256" key="7">
    <source>
        <dbReference type="RuleBase" id="RU000461"/>
    </source>
</evidence>
<proteinExistence type="inferred from homology"/>
<dbReference type="PRINTS" id="PR00463">
    <property type="entry name" value="EP450I"/>
</dbReference>
<dbReference type="GeneID" id="91090557"/>
<dbReference type="SUPFAM" id="SSF48264">
    <property type="entry name" value="Cytochrome P450"/>
    <property type="match status" value="1"/>
</dbReference>